<evidence type="ECO:0000313" key="3">
    <source>
        <dbReference type="Proteomes" id="UP000000226"/>
    </source>
</evidence>
<dbReference type="eggNOG" id="ENOG502QS9P">
    <property type="taxonomic scope" value="Eukaryota"/>
</dbReference>
<feature type="region of interest" description="Disordered" evidence="1">
    <location>
        <begin position="59"/>
        <end position="104"/>
    </location>
</feature>
<feature type="region of interest" description="Disordered" evidence="1">
    <location>
        <begin position="397"/>
        <end position="416"/>
    </location>
</feature>
<feature type="region of interest" description="Disordered" evidence="1">
    <location>
        <begin position="258"/>
        <end position="282"/>
    </location>
</feature>
<dbReference type="Pfam" id="PF05097">
    <property type="entry name" value="DUF688"/>
    <property type="match status" value="1"/>
</dbReference>
<sequence>MAERKLNINAPLMSVRRGSATSPSLTEARKKILEKRHSLPYHKSDATLDQVTKPVAVPFNWEHIPGRRKGNGGSEPHPPKATSITPSPRLPPGNSTNATKQPLERENKAANKFKSSNKSKSFSVSVAKVDTVKERKTEKIEKIVESRRSNVKYDDDDDDAFSDALETLSHTESFSMNCSVSGVSGLENMSANKSGTFSTDQQTRDFMMNRFLPAAKAMTLQPSQYSSKKQSVLVEQQPRDVSKLIREEKKPLSNRHNTAIIPYHGHGQEEESEDEGDGNECDNSSDIAAKGCGLLPQLHIRNSLCLLNPVAAIKMKNQVSLPSASEVVKPNKTSHIRSFSPVPAVKKAWDAIHKNKSSSRAASPDKQEGKKKLTSESNRFTYSGELLPGRLSPFRRSRAAATGISPSRRPQSPFRGAKLLGDSKEAENYKFSKVKFHSGVLGTVQDVLSQGNKRTSYSGSLTLEKTLYIDTVSTAKLPSSNVSSLDNTRRVDTMIADLERRRGKESYSSIGSSQDMKQLRCAVEEKATFDTEVLNSLDSIPPSLFRILNLTAKEGKTEGLTTDQNISQEPESLSLVQGTFVEDSKINAQQIVLVNDSGKYCADSVVSPLPPPLPKSPSESWLWRALPLVSVKNSFLHSSQGTQTQAKRHDCNATSGNLKWETIVKTSNLHHDHVRYSQELPTHKSQH</sequence>
<feature type="compositionally biased region" description="Acidic residues" evidence="1">
    <location>
        <begin position="270"/>
        <end position="280"/>
    </location>
</feature>
<dbReference type="STRING" id="3885.V7BSL3"/>
<reference evidence="3" key="1">
    <citation type="journal article" date="2014" name="Nat. Genet.">
        <title>A reference genome for common bean and genome-wide analysis of dual domestications.</title>
        <authorList>
            <person name="Schmutz J."/>
            <person name="McClean P.E."/>
            <person name="Mamidi S."/>
            <person name="Wu G.A."/>
            <person name="Cannon S.B."/>
            <person name="Grimwood J."/>
            <person name="Jenkins J."/>
            <person name="Shu S."/>
            <person name="Song Q."/>
            <person name="Chavarro C."/>
            <person name="Torres-Torres M."/>
            <person name="Geffroy V."/>
            <person name="Moghaddam S.M."/>
            <person name="Gao D."/>
            <person name="Abernathy B."/>
            <person name="Barry K."/>
            <person name="Blair M."/>
            <person name="Brick M.A."/>
            <person name="Chovatia M."/>
            <person name="Gepts P."/>
            <person name="Goodstein D.M."/>
            <person name="Gonzales M."/>
            <person name="Hellsten U."/>
            <person name="Hyten D.L."/>
            <person name="Jia G."/>
            <person name="Kelly J.D."/>
            <person name="Kudrna D."/>
            <person name="Lee R."/>
            <person name="Richard M.M."/>
            <person name="Miklas P.N."/>
            <person name="Osorno J.M."/>
            <person name="Rodrigues J."/>
            <person name="Thareau V."/>
            <person name="Urrea C.A."/>
            <person name="Wang M."/>
            <person name="Yu Y."/>
            <person name="Zhang M."/>
            <person name="Wing R.A."/>
            <person name="Cregan P.B."/>
            <person name="Rokhsar D.S."/>
            <person name="Jackson S.A."/>
        </authorList>
    </citation>
    <scope>NUCLEOTIDE SEQUENCE [LARGE SCALE GENOMIC DNA]</scope>
    <source>
        <strain evidence="3">cv. G19833</strain>
    </source>
</reference>
<name>V7BSL3_PHAVU</name>
<feature type="compositionally biased region" description="Basic and acidic residues" evidence="1">
    <location>
        <begin position="363"/>
        <end position="374"/>
    </location>
</feature>
<dbReference type="Gramene" id="ESW20035">
    <property type="protein sequence ID" value="ESW20035"/>
    <property type="gene ID" value="PHAVU_006G175400g"/>
</dbReference>
<accession>V7BSL3</accession>
<feature type="region of interest" description="Disordered" evidence="1">
    <location>
        <begin position="1"/>
        <end position="26"/>
    </location>
</feature>
<proteinExistence type="predicted"/>
<dbReference type="EMBL" id="CM002293">
    <property type="protein sequence ID" value="ESW20035.1"/>
    <property type="molecule type" value="Genomic_DNA"/>
</dbReference>
<evidence type="ECO:0000256" key="1">
    <source>
        <dbReference type="SAM" id="MobiDB-lite"/>
    </source>
</evidence>
<dbReference type="InterPro" id="IPR007789">
    <property type="entry name" value="DUF688"/>
</dbReference>
<feature type="region of interest" description="Disordered" evidence="1">
    <location>
        <begin position="353"/>
        <end position="377"/>
    </location>
</feature>
<organism evidence="2 3">
    <name type="scientific">Phaseolus vulgaris</name>
    <name type="common">Kidney bean</name>
    <name type="synonym">French bean</name>
    <dbReference type="NCBI Taxonomy" id="3885"/>
    <lineage>
        <taxon>Eukaryota</taxon>
        <taxon>Viridiplantae</taxon>
        <taxon>Streptophyta</taxon>
        <taxon>Embryophyta</taxon>
        <taxon>Tracheophyta</taxon>
        <taxon>Spermatophyta</taxon>
        <taxon>Magnoliopsida</taxon>
        <taxon>eudicotyledons</taxon>
        <taxon>Gunneridae</taxon>
        <taxon>Pentapetalae</taxon>
        <taxon>rosids</taxon>
        <taxon>fabids</taxon>
        <taxon>Fabales</taxon>
        <taxon>Fabaceae</taxon>
        <taxon>Papilionoideae</taxon>
        <taxon>50 kb inversion clade</taxon>
        <taxon>NPAAA clade</taxon>
        <taxon>indigoferoid/millettioid clade</taxon>
        <taxon>Phaseoleae</taxon>
        <taxon>Phaseolus</taxon>
    </lineage>
</organism>
<dbReference type="OrthoDB" id="677721at2759"/>
<dbReference type="AlphaFoldDB" id="V7BSL3"/>
<evidence type="ECO:0000313" key="2">
    <source>
        <dbReference type="EMBL" id="ESW20035.1"/>
    </source>
</evidence>
<dbReference type="OMA" id="FEYKQAG"/>
<protein>
    <submittedName>
        <fullName evidence="2">Uncharacterized protein</fullName>
    </submittedName>
</protein>
<gene>
    <name evidence="2" type="ORF">PHAVU_006G175400g</name>
</gene>
<dbReference type="PANTHER" id="PTHR33671:SF3">
    <property type="entry name" value="F28N24.8 PROTEIN"/>
    <property type="match status" value="1"/>
</dbReference>
<dbReference type="PANTHER" id="PTHR33671">
    <property type="entry name" value="N-METHYLTRANSFERASE, PUTATIVE (DUF688)-RELATED"/>
    <property type="match status" value="1"/>
</dbReference>
<dbReference type="Proteomes" id="UP000000226">
    <property type="component" value="Chromosome 6"/>
</dbReference>
<keyword evidence="3" id="KW-1185">Reference proteome</keyword>